<evidence type="ECO:0000256" key="2">
    <source>
        <dbReference type="ARBA" id="ARBA00007964"/>
    </source>
</evidence>
<dbReference type="InterPro" id="IPR046825">
    <property type="entry name" value="PDH_C"/>
</dbReference>
<comment type="similarity">
    <text evidence="2">Belongs to the prephenate/arogenate dehydrogenase family.</text>
</comment>
<comment type="caution">
    <text evidence="12">The sequence shown here is derived from an EMBL/GenBank/DDBJ whole genome shotgun (WGS) entry which is preliminary data.</text>
</comment>
<dbReference type="GO" id="GO:0006571">
    <property type="term" value="P:tyrosine biosynthetic process"/>
    <property type="evidence" value="ECO:0007669"/>
    <property type="project" value="UniProtKB-KW"/>
</dbReference>
<dbReference type="AlphaFoldDB" id="A0A6L9Y7M3"/>
<dbReference type="InterPro" id="IPR046826">
    <property type="entry name" value="PDH_N"/>
</dbReference>
<keyword evidence="13" id="KW-1185">Reference proteome</keyword>
<dbReference type="PANTHER" id="PTHR21363:SF0">
    <property type="entry name" value="PREPHENATE DEHYDROGENASE [NADP(+)]"/>
    <property type="match status" value="1"/>
</dbReference>
<evidence type="ECO:0000256" key="10">
    <source>
        <dbReference type="SAM" id="Phobius"/>
    </source>
</evidence>
<dbReference type="InterPro" id="IPR036291">
    <property type="entry name" value="NAD(P)-bd_dom_sf"/>
</dbReference>
<sequence length="297" mass="32741">MQEIQKINTLGIIGVGLIGGSFALALKKAGLVENVIGYGRDQQSIQQAKDLGIIDTIVTIEEMGKIADVIMIATPVKAFLSVAEVLAPVLNDKAIVCDVGSTKAEVIQWAKIAFKEKIVQFIPSHPIAGSHSSGPVAAFATLFHERNVIITPLAENKSEDVAWMQALWEACGANVQLLDQAKDHDDIFAAVSHFPHFLAASYMSFMESDAVRRQALHMGGTGFRDFTRIAAGSPEMWRDIFLSNQEAMLAQMNAFEKEFHRIRTLLENKDADQIYQWLSTAAQARRAWTTIPTDKEK</sequence>
<evidence type="ECO:0000256" key="4">
    <source>
        <dbReference type="ARBA" id="ARBA00022498"/>
    </source>
</evidence>
<dbReference type="RefSeq" id="WP_163764371.1">
    <property type="nucleotide sequence ID" value="NZ_JAAGYR010000009.1"/>
</dbReference>
<protein>
    <recommendedName>
        <fullName evidence="3">prephenate dehydrogenase</fullName>
        <ecNumber evidence="3">1.3.1.12</ecNumber>
    </recommendedName>
</protein>
<evidence type="ECO:0000256" key="7">
    <source>
        <dbReference type="ARBA" id="ARBA00023027"/>
    </source>
</evidence>
<keyword evidence="8" id="KW-0057">Aromatic amino acid biosynthesis</keyword>
<comment type="pathway">
    <text evidence="1">Amino-acid biosynthesis; L-tyrosine biosynthesis; (4-hydroxyphenyl)pyruvate from prephenate (NAD(+) route): step 1/1.</text>
</comment>
<evidence type="ECO:0000256" key="3">
    <source>
        <dbReference type="ARBA" id="ARBA00012068"/>
    </source>
</evidence>
<gene>
    <name evidence="12" type="ORF">F9B74_05490</name>
</gene>
<evidence type="ECO:0000256" key="8">
    <source>
        <dbReference type="ARBA" id="ARBA00023141"/>
    </source>
</evidence>
<dbReference type="GO" id="GO:0004665">
    <property type="term" value="F:prephenate dehydrogenase (NADP+) activity"/>
    <property type="evidence" value="ECO:0007669"/>
    <property type="project" value="InterPro"/>
</dbReference>
<feature type="domain" description="Prephenate/arogenate dehydrogenase" evidence="11">
    <location>
        <begin position="8"/>
        <end position="296"/>
    </location>
</feature>
<dbReference type="EMBL" id="JAAGYR010000009">
    <property type="protein sequence ID" value="NEN75778.1"/>
    <property type="molecule type" value="Genomic_DNA"/>
</dbReference>
<evidence type="ECO:0000256" key="6">
    <source>
        <dbReference type="ARBA" id="ARBA00023002"/>
    </source>
</evidence>
<dbReference type="SUPFAM" id="SSF51735">
    <property type="entry name" value="NAD(P)-binding Rossmann-fold domains"/>
    <property type="match status" value="1"/>
</dbReference>
<dbReference type="SUPFAM" id="SSF48179">
    <property type="entry name" value="6-phosphogluconate dehydrogenase C-terminal domain-like"/>
    <property type="match status" value="1"/>
</dbReference>
<dbReference type="PANTHER" id="PTHR21363">
    <property type="entry name" value="PREPHENATE DEHYDROGENASE"/>
    <property type="match status" value="1"/>
</dbReference>
<dbReference type="Pfam" id="PF20463">
    <property type="entry name" value="PDH_C"/>
    <property type="match status" value="1"/>
</dbReference>
<dbReference type="GO" id="GO:0070403">
    <property type="term" value="F:NAD+ binding"/>
    <property type="evidence" value="ECO:0007669"/>
    <property type="project" value="InterPro"/>
</dbReference>
<keyword evidence="10" id="KW-1133">Transmembrane helix</keyword>
<evidence type="ECO:0000259" key="11">
    <source>
        <dbReference type="PROSITE" id="PS51176"/>
    </source>
</evidence>
<dbReference type="Gene3D" id="1.10.3660.10">
    <property type="entry name" value="6-phosphogluconate dehydrogenase C-terminal like domain"/>
    <property type="match status" value="1"/>
</dbReference>
<evidence type="ECO:0000313" key="13">
    <source>
        <dbReference type="Proteomes" id="UP000477651"/>
    </source>
</evidence>
<dbReference type="Pfam" id="PF02153">
    <property type="entry name" value="PDH_N"/>
    <property type="match status" value="1"/>
</dbReference>
<keyword evidence="10" id="KW-0812">Transmembrane</keyword>
<evidence type="ECO:0000313" key="12">
    <source>
        <dbReference type="EMBL" id="NEN75778.1"/>
    </source>
</evidence>
<evidence type="ECO:0000256" key="5">
    <source>
        <dbReference type="ARBA" id="ARBA00022605"/>
    </source>
</evidence>
<feature type="transmembrane region" description="Helical" evidence="10">
    <location>
        <begin position="7"/>
        <end position="26"/>
    </location>
</feature>
<dbReference type="Proteomes" id="UP000477651">
    <property type="component" value="Unassembled WGS sequence"/>
</dbReference>
<keyword evidence="4" id="KW-0827">Tyrosine biosynthesis</keyword>
<keyword evidence="6" id="KW-0560">Oxidoreductase</keyword>
<dbReference type="PROSITE" id="PS51176">
    <property type="entry name" value="PDH_ADH"/>
    <property type="match status" value="1"/>
</dbReference>
<dbReference type="InterPro" id="IPR050812">
    <property type="entry name" value="Preph/Arog_dehydrog"/>
</dbReference>
<dbReference type="FunFam" id="1.10.3660.10:FF:000003">
    <property type="entry name" value="Prephenate dehydrogenase"/>
    <property type="match status" value="1"/>
</dbReference>
<organism evidence="12 13">
    <name type="scientific">Pelistega ratti</name>
    <dbReference type="NCBI Taxonomy" id="2652177"/>
    <lineage>
        <taxon>Bacteria</taxon>
        <taxon>Pseudomonadati</taxon>
        <taxon>Pseudomonadota</taxon>
        <taxon>Betaproteobacteria</taxon>
        <taxon>Burkholderiales</taxon>
        <taxon>Alcaligenaceae</taxon>
        <taxon>Pelistega</taxon>
    </lineage>
</organism>
<dbReference type="FunFam" id="3.40.50.720:FF:000208">
    <property type="entry name" value="Prephenate dehydrogenase"/>
    <property type="match status" value="1"/>
</dbReference>
<evidence type="ECO:0000256" key="9">
    <source>
        <dbReference type="ARBA" id="ARBA00049260"/>
    </source>
</evidence>
<reference evidence="12 13" key="1">
    <citation type="submission" date="2020-02" db="EMBL/GenBank/DDBJ databases">
        <title>Pelistega sp. NLN82 were isolated from wild rodents of the Hainan Island.</title>
        <authorList>
            <person name="Niu N."/>
            <person name="Zhou J."/>
        </authorList>
    </citation>
    <scope>NUCLEOTIDE SEQUENCE [LARGE SCALE GENOMIC DNA]</scope>
    <source>
        <strain evidence="12 13">NLN82</strain>
    </source>
</reference>
<dbReference type="InterPro" id="IPR008927">
    <property type="entry name" value="6-PGluconate_DH-like_C_sf"/>
</dbReference>
<comment type="catalytic activity">
    <reaction evidence="9">
        <text>prephenate + NAD(+) = 3-(4-hydroxyphenyl)pyruvate + CO2 + NADH</text>
        <dbReference type="Rhea" id="RHEA:13869"/>
        <dbReference type="ChEBI" id="CHEBI:16526"/>
        <dbReference type="ChEBI" id="CHEBI:29934"/>
        <dbReference type="ChEBI" id="CHEBI:36242"/>
        <dbReference type="ChEBI" id="CHEBI:57540"/>
        <dbReference type="ChEBI" id="CHEBI:57945"/>
        <dbReference type="EC" id="1.3.1.12"/>
    </reaction>
</comment>
<dbReference type="EC" id="1.3.1.12" evidence="3"/>
<keyword evidence="10" id="KW-0472">Membrane</keyword>
<evidence type="ECO:0000256" key="1">
    <source>
        <dbReference type="ARBA" id="ARBA00005067"/>
    </source>
</evidence>
<keyword evidence="7" id="KW-0520">NAD</keyword>
<dbReference type="Gene3D" id="3.40.50.720">
    <property type="entry name" value="NAD(P)-binding Rossmann-like Domain"/>
    <property type="match status" value="1"/>
</dbReference>
<dbReference type="GO" id="GO:0008977">
    <property type="term" value="F:prephenate dehydrogenase (NAD+) activity"/>
    <property type="evidence" value="ECO:0007669"/>
    <property type="project" value="UniProtKB-EC"/>
</dbReference>
<proteinExistence type="inferred from homology"/>
<name>A0A6L9Y7M3_9BURK</name>
<keyword evidence="5" id="KW-0028">Amino-acid biosynthesis</keyword>
<accession>A0A6L9Y7M3</accession>
<dbReference type="InterPro" id="IPR003099">
    <property type="entry name" value="Prephen_DH"/>
</dbReference>